<sequence>MAHSKKYPDGRHSSPGDPSLVSLQEGAQTVGVCVKTLRNWISEGRLTGYRLGPRAIRIDRNELFALARPLADSHTRGVA</sequence>
<organism evidence="3 4">
    <name type="scientific">Antrihabitans stalagmiti</name>
    <dbReference type="NCBI Taxonomy" id="2799499"/>
    <lineage>
        <taxon>Bacteria</taxon>
        <taxon>Bacillati</taxon>
        <taxon>Actinomycetota</taxon>
        <taxon>Actinomycetes</taxon>
        <taxon>Mycobacteriales</taxon>
        <taxon>Nocardiaceae</taxon>
        <taxon>Antrihabitans</taxon>
    </lineage>
</organism>
<evidence type="ECO:0000256" key="1">
    <source>
        <dbReference type="SAM" id="MobiDB-lite"/>
    </source>
</evidence>
<dbReference type="InterPro" id="IPR009061">
    <property type="entry name" value="DNA-bd_dom_put_sf"/>
</dbReference>
<feature type="domain" description="Helix-turn-helix" evidence="2">
    <location>
        <begin position="21"/>
        <end position="67"/>
    </location>
</feature>
<evidence type="ECO:0000313" key="3">
    <source>
        <dbReference type="EMBL" id="MBJ8340446.1"/>
    </source>
</evidence>
<keyword evidence="4" id="KW-1185">Reference proteome</keyword>
<dbReference type="AlphaFoldDB" id="A0A934NS59"/>
<dbReference type="InterPro" id="IPR041657">
    <property type="entry name" value="HTH_17"/>
</dbReference>
<dbReference type="Pfam" id="PF12728">
    <property type="entry name" value="HTH_17"/>
    <property type="match status" value="1"/>
</dbReference>
<evidence type="ECO:0000259" key="2">
    <source>
        <dbReference type="Pfam" id="PF12728"/>
    </source>
</evidence>
<evidence type="ECO:0000313" key="4">
    <source>
        <dbReference type="Proteomes" id="UP000655868"/>
    </source>
</evidence>
<name>A0A934NS59_9NOCA</name>
<dbReference type="RefSeq" id="WP_199705250.1">
    <property type="nucleotide sequence ID" value="NZ_JAEMNV010000004.1"/>
</dbReference>
<gene>
    <name evidence="3" type="ORF">JGU71_16260</name>
</gene>
<comment type="caution">
    <text evidence="3">The sequence shown here is derived from an EMBL/GenBank/DDBJ whole genome shotgun (WGS) entry which is preliminary data.</text>
</comment>
<accession>A0A934NS59</accession>
<feature type="compositionally biased region" description="Basic and acidic residues" evidence="1">
    <location>
        <begin position="1"/>
        <end position="14"/>
    </location>
</feature>
<proteinExistence type="predicted"/>
<feature type="region of interest" description="Disordered" evidence="1">
    <location>
        <begin position="1"/>
        <end position="22"/>
    </location>
</feature>
<reference evidence="3" key="1">
    <citation type="submission" date="2020-12" db="EMBL/GenBank/DDBJ databases">
        <title>Antrihabitans popcorni sp. nov. and Antrihabitans auranticaus sp. nov., isolated from a larva cave.</title>
        <authorList>
            <person name="Lee S.D."/>
            <person name="Kim I.S."/>
        </authorList>
    </citation>
    <scope>NUCLEOTIDE SEQUENCE</scope>
    <source>
        <strain evidence="3">YC3-6</strain>
    </source>
</reference>
<protein>
    <submittedName>
        <fullName evidence="3">Helix-turn-helix domain-containing protein</fullName>
    </submittedName>
</protein>
<dbReference type="Proteomes" id="UP000655868">
    <property type="component" value="Unassembled WGS sequence"/>
</dbReference>
<dbReference type="SUPFAM" id="SSF46955">
    <property type="entry name" value="Putative DNA-binding domain"/>
    <property type="match status" value="1"/>
</dbReference>
<dbReference type="EMBL" id="JAEMNV010000004">
    <property type="protein sequence ID" value="MBJ8340446.1"/>
    <property type="molecule type" value="Genomic_DNA"/>
</dbReference>